<dbReference type="InterPro" id="IPR013185">
    <property type="entry name" value="Transl_elong_KOW-like"/>
</dbReference>
<comment type="function">
    <text evidence="7">Involved in peptide bond synthesis. Stimulates efficient translation and peptide-bond synthesis on native or reconstituted 70S ribosomes in vitro. Probably functions indirectly by altering the affinity of the ribosome for aminoacyl-tRNA, thus increasing their reactivity as acceptors for peptidyl transferase.</text>
</comment>
<dbReference type="FunFam" id="2.40.50.140:FF:000004">
    <property type="entry name" value="Elongation factor P"/>
    <property type="match status" value="1"/>
</dbReference>
<dbReference type="AlphaFoldDB" id="A0A1G6Z8I0"/>
<dbReference type="UniPathway" id="UPA00345"/>
<dbReference type="SUPFAM" id="SSF50104">
    <property type="entry name" value="Translation proteins SH3-like domain"/>
    <property type="match status" value="1"/>
</dbReference>
<dbReference type="SUPFAM" id="SSF50249">
    <property type="entry name" value="Nucleic acid-binding proteins"/>
    <property type="match status" value="2"/>
</dbReference>
<dbReference type="NCBIfam" id="TIGR00038">
    <property type="entry name" value="efp"/>
    <property type="match status" value="1"/>
</dbReference>
<evidence type="ECO:0000256" key="4">
    <source>
        <dbReference type="ARBA" id="ARBA00022490"/>
    </source>
</evidence>
<evidence type="ECO:0000259" key="10">
    <source>
        <dbReference type="SMART" id="SM00841"/>
    </source>
</evidence>
<dbReference type="Gene3D" id="2.40.50.140">
    <property type="entry name" value="Nucleic acid-binding proteins"/>
    <property type="match status" value="2"/>
</dbReference>
<gene>
    <name evidence="7" type="primary">efp</name>
    <name evidence="12" type="ORF">SAMN04487894_11773</name>
</gene>
<dbReference type="PROSITE" id="PS01275">
    <property type="entry name" value="EFP"/>
    <property type="match status" value="1"/>
</dbReference>
<feature type="domain" description="Translation elongation factor P/YeiP central" evidence="11">
    <location>
        <begin position="109"/>
        <end position="164"/>
    </location>
</feature>
<dbReference type="InterPro" id="IPR001059">
    <property type="entry name" value="Transl_elong_P/YeiP_cen"/>
</dbReference>
<dbReference type="CDD" id="cd05794">
    <property type="entry name" value="S1_EF-P_repeat_2"/>
    <property type="match status" value="1"/>
</dbReference>
<dbReference type="STRING" id="1285928.SAMN04487894_11773"/>
<dbReference type="InterPro" id="IPR015365">
    <property type="entry name" value="Elong-fact-P_C"/>
</dbReference>
<dbReference type="FunFam" id="2.40.50.140:FF:000009">
    <property type="entry name" value="Elongation factor P"/>
    <property type="match status" value="1"/>
</dbReference>
<dbReference type="HAMAP" id="MF_00141">
    <property type="entry name" value="EF_P"/>
    <property type="match status" value="1"/>
</dbReference>
<keyword evidence="5 7" id="KW-0251">Elongation factor</keyword>
<protein>
    <recommendedName>
        <fullName evidence="7 8">Elongation factor P</fullName>
        <shortName evidence="7">EF-P</shortName>
    </recommendedName>
</protein>
<dbReference type="NCBIfam" id="NF001810">
    <property type="entry name" value="PRK00529.1"/>
    <property type="match status" value="1"/>
</dbReference>
<dbReference type="Pfam" id="PF09285">
    <property type="entry name" value="Elong-fact-P_C"/>
    <property type="match status" value="1"/>
</dbReference>
<dbReference type="InterPro" id="IPR008991">
    <property type="entry name" value="Translation_prot_SH3-like_sf"/>
</dbReference>
<dbReference type="PANTHER" id="PTHR30053">
    <property type="entry name" value="ELONGATION FACTOR P"/>
    <property type="match status" value="1"/>
</dbReference>
<proteinExistence type="inferred from homology"/>
<comment type="subcellular location">
    <subcellularLocation>
        <location evidence="1 7">Cytoplasm</location>
    </subcellularLocation>
</comment>
<evidence type="ECO:0000313" key="13">
    <source>
        <dbReference type="Proteomes" id="UP000198757"/>
    </source>
</evidence>
<dbReference type="SMART" id="SM00841">
    <property type="entry name" value="Elong-fact-P_C"/>
    <property type="match status" value="1"/>
</dbReference>
<feature type="domain" description="Elongation factor P C-terminal" evidence="10">
    <location>
        <begin position="172"/>
        <end position="227"/>
    </location>
</feature>
<evidence type="ECO:0000256" key="5">
    <source>
        <dbReference type="ARBA" id="ARBA00022768"/>
    </source>
</evidence>
<comment type="pathway">
    <text evidence="2 7">Protein biosynthesis; polypeptide chain elongation.</text>
</comment>
<dbReference type="PIRSF" id="PIRSF005901">
    <property type="entry name" value="EF-P"/>
    <property type="match status" value="1"/>
</dbReference>
<dbReference type="GO" id="GO:0005829">
    <property type="term" value="C:cytosol"/>
    <property type="evidence" value="ECO:0007669"/>
    <property type="project" value="UniProtKB-ARBA"/>
</dbReference>
<dbReference type="InterPro" id="IPR011768">
    <property type="entry name" value="Transl_elongation_fac_P"/>
</dbReference>
<dbReference type="EMBL" id="FMZO01000017">
    <property type="protein sequence ID" value="SDD98195.1"/>
    <property type="molecule type" value="Genomic_DNA"/>
</dbReference>
<evidence type="ECO:0000256" key="6">
    <source>
        <dbReference type="ARBA" id="ARBA00022917"/>
    </source>
</evidence>
<evidence type="ECO:0000259" key="11">
    <source>
        <dbReference type="SMART" id="SM01185"/>
    </source>
</evidence>
<evidence type="ECO:0000256" key="7">
    <source>
        <dbReference type="HAMAP-Rule" id="MF_00141"/>
    </source>
</evidence>
<dbReference type="InterPro" id="IPR014722">
    <property type="entry name" value="Rib_uL2_dom2"/>
</dbReference>
<evidence type="ECO:0000256" key="3">
    <source>
        <dbReference type="ARBA" id="ARBA00009479"/>
    </source>
</evidence>
<dbReference type="GO" id="GO:0043043">
    <property type="term" value="P:peptide biosynthetic process"/>
    <property type="evidence" value="ECO:0007669"/>
    <property type="project" value="InterPro"/>
</dbReference>
<name>A0A1G6Z8I0_NIADE</name>
<reference evidence="13" key="1">
    <citation type="submission" date="2016-10" db="EMBL/GenBank/DDBJ databases">
        <authorList>
            <person name="Varghese N."/>
            <person name="Submissions S."/>
        </authorList>
    </citation>
    <scope>NUCLEOTIDE SEQUENCE [LARGE SCALE GENOMIC DNA]</scope>
    <source>
        <strain evidence="13">DSM 25811 / CCM 8410 / LMG 26954 / E90</strain>
    </source>
</reference>
<evidence type="ECO:0000256" key="9">
    <source>
        <dbReference type="RuleBase" id="RU004389"/>
    </source>
</evidence>
<dbReference type="SMART" id="SM01185">
    <property type="entry name" value="EFP"/>
    <property type="match status" value="1"/>
</dbReference>
<keyword evidence="4 7" id="KW-0963">Cytoplasm</keyword>
<evidence type="ECO:0000313" key="12">
    <source>
        <dbReference type="EMBL" id="SDD98195.1"/>
    </source>
</evidence>
<dbReference type="CDD" id="cd04470">
    <property type="entry name" value="S1_EF-P_repeat_1"/>
    <property type="match status" value="1"/>
</dbReference>
<evidence type="ECO:0000256" key="2">
    <source>
        <dbReference type="ARBA" id="ARBA00004815"/>
    </source>
</evidence>
<dbReference type="GO" id="GO:0003746">
    <property type="term" value="F:translation elongation factor activity"/>
    <property type="evidence" value="ECO:0007669"/>
    <property type="project" value="UniProtKB-UniRule"/>
</dbReference>
<organism evidence="12 13">
    <name type="scientific">Niabella drilacis (strain DSM 25811 / CCM 8410 / CCUG 62505 / LMG 26954 / E90)</name>
    <dbReference type="NCBI Taxonomy" id="1285928"/>
    <lineage>
        <taxon>Bacteria</taxon>
        <taxon>Pseudomonadati</taxon>
        <taxon>Bacteroidota</taxon>
        <taxon>Chitinophagia</taxon>
        <taxon>Chitinophagales</taxon>
        <taxon>Chitinophagaceae</taxon>
        <taxon>Niabella</taxon>
    </lineage>
</organism>
<dbReference type="InterPro" id="IPR013852">
    <property type="entry name" value="Transl_elong_P/YeiP_CS"/>
</dbReference>
<dbReference type="Pfam" id="PF08207">
    <property type="entry name" value="EFP_N"/>
    <property type="match status" value="1"/>
</dbReference>
<comment type="similarity">
    <text evidence="3 7 9">Belongs to the elongation factor P family.</text>
</comment>
<dbReference type="InterPro" id="IPR020599">
    <property type="entry name" value="Transl_elong_fac_P/YeiP"/>
</dbReference>
<keyword evidence="6 7" id="KW-0648">Protein biosynthesis</keyword>
<dbReference type="Pfam" id="PF01132">
    <property type="entry name" value="EFP"/>
    <property type="match status" value="1"/>
</dbReference>
<dbReference type="Gene3D" id="2.30.30.30">
    <property type="match status" value="1"/>
</dbReference>
<dbReference type="PANTHER" id="PTHR30053:SF12">
    <property type="entry name" value="ELONGATION FACTOR P (EF-P) FAMILY PROTEIN"/>
    <property type="match status" value="1"/>
</dbReference>
<accession>A0A1G6Z8I0</accession>
<evidence type="ECO:0000256" key="1">
    <source>
        <dbReference type="ARBA" id="ARBA00004496"/>
    </source>
</evidence>
<evidence type="ECO:0000256" key="8">
    <source>
        <dbReference type="NCBIfam" id="TIGR00038"/>
    </source>
</evidence>
<keyword evidence="13" id="KW-1185">Reference proteome</keyword>
<sequence>MYNTVLHYFSFRGYFSGGKFANLSATIIFAPPRRGPSDKKIYMANTADISRGMILKLDGNLYSVVEFGENKTARAAAKVWAKLKGVDNSRTIEKTWNSGDTIYPVRVEKRAYQYLYQDETGYNFMDNTTFEQMSVAESLIDAPQFLKEGQEVAIAINTETELPVSVELPDKIVMLVTYTEPGLKGDTATRTLKPATVETGATVSVPLFVNEGELIRVNTKTGEYVERVKD</sequence>
<dbReference type="Proteomes" id="UP000198757">
    <property type="component" value="Unassembled WGS sequence"/>
</dbReference>
<dbReference type="InterPro" id="IPR012340">
    <property type="entry name" value="NA-bd_OB-fold"/>
</dbReference>